<dbReference type="EMBL" id="ONZG01000004">
    <property type="protein sequence ID" value="SPJ28259.1"/>
    <property type="molecule type" value="Genomic_DNA"/>
</dbReference>
<dbReference type="EC" id="3.8.1.5" evidence="4 6"/>
<evidence type="ECO:0000313" key="8">
    <source>
        <dbReference type="EMBL" id="SPJ28259.1"/>
    </source>
</evidence>
<dbReference type="InterPro" id="IPR029058">
    <property type="entry name" value="AB_hydrolase_fold"/>
</dbReference>
<gene>
    <name evidence="6 8" type="primary">dhmA</name>
    <name evidence="8" type="ORF">TRM7615_01757</name>
</gene>
<comment type="subunit">
    <text evidence="3 6">Monomer.</text>
</comment>
<dbReference type="PANTHER" id="PTHR42977:SF3">
    <property type="entry name" value="AB HYDROLASE-1 DOMAIN-CONTAINING PROTEIN"/>
    <property type="match status" value="1"/>
</dbReference>
<accession>A0A2R8C753</accession>
<dbReference type="InterPro" id="IPR051340">
    <property type="entry name" value="Haloalkane_dehalogenase"/>
</dbReference>
<dbReference type="PRINTS" id="PR00412">
    <property type="entry name" value="EPOXHYDRLASE"/>
</dbReference>
<sequence length="302" mass="33299">MKALRTPDERFEGLKDYPFEPNYLEVDDTEGGSLRVHYLDEGPSGADPVLTMHGEPSWSYLYRHMIPVFAGAGHRVIAPDLAGFGRSDKPSQRSDYTYERHVGWMGSVVRRLDLNNITLVCQDWGGLIGLRLWAEMPERFARVVVANTALPTGDQPMGEAFKAWRTFSQEVPEFPAGRIVYGGTTSKLTDEEVAAYDAPYPDESYKEGARQFPVLVPDSPDNPSSQANREAWGVLQGLNTPILTAFGADDKIMAGVDKVFQKLCPGAAGQPHTILPDAGHFLQEDVGPELARLTNDFIAQTS</sequence>
<dbReference type="SUPFAM" id="SSF53474">
    <property type="entry name" value="alpha/beta-Hydrolases"/>
    <property type="match status" value="1"/>
</dbReference>
<dbReference type="InterPro" id="IPR000073">
    <property type="entry name" value="AB_hydrolase_1"/>
</dbReference>
<name>A0A2R8C753_9RHOB</name>
<feature type="domain" description="AB hydrolase-1" evidence="7">
    <location>
        <begin position="48"/>
        <end position="285"/>
    </location>
</feature>
<dbReference type="OrthoDB" id="9804723at2"/>
<protein>
    <recommendedName>
        <fullName evidence="4 6">Haloalkane dehalogenase</fullName>
        <ecNumber evidence="4 6">3.8.1.5</ecNumber>
    </recommendedName>
</protein>
<evidence type="ECO:0000259" key="7">
    <source>
        <dbReference type="Pfam" id="PF00561"/>
    </source>
</evidence>
<feature type="active site" description="Proton donor" evidence="6">
    <location>
        <position position="250"/>
    </location>
</feature>
<comment type="catalytic activity">
    <reaction evidence="1 6">
        <text>1-haloalkane + H2O = a halide anion + a primary alcohol + H(+)</text>
        <dbReference type="Rhea" id="RHEA:19081"/>
        <dbReference type="ChEBI" id="CHEBI:15377"/>
        <dbReference type="ChEBI" id="CHEBI:15378"/>
        <dbReference type="ChEBI" id="CHEBI:15734"/>
        <dbReference type="ChEBI" id="CHEBI:16042"/>
        <dbReference type="ChEBI" id="CHEBI:18060"/>
        <dbReference type="EC" id="3.8.1.5"/>
    </reaction>
</comment>
<feature type="active site" description="Proton acceptor" evidence="6">
    <location>
        <position position="280"/>
    </location>
</feature>
<evidence type="ECO:0000313" key="9">
    <source>
        <dbReference type="Proteomes" id="UP000244898"/>
    </source>
</evidence>
<proteinExistence type="inferred from homology"/>
<dbReference type="PRINTS" id="PR00111">
    <property type="entry name" value="ABHYDROLASE"/>
</dbReference>
<dbReference type="GO" id="GO:0004301">
    <property type="term" value="F:epoxide hydrolase activity"/>
    <property type="evidence" value="ECO:0007669"/>
    <property type="project" value="TreeGrafter"/>
</dbReference>
<dbReference type="InterPro" id="IPR000639">
    <property type="entry name" value="Epox_hydrolase-like"/>
</dbReference>
<dbReference type="HAMAP" id="MF_01230">
    <property type="entry name" value="Haloalk_dehal_type1"/>
    <property type="match status" value="1"/>
</dbReference>
<evidence type="ECO:0000256" key="1">
    <source>
        <dbReference type="ARBA" id="ARBA00001644"/>
    </source>
</evidence>
<reference evidence="9" key="1">
    <citation type="submission" date="2018-03" db="EMBL/GenBank/DDBJ databases">
        <authorList>
            <person name="Rodrigo-Torres L."/>
            <person name="Arahal R. D."/>
            <person name="Lucena T."/>
        </authorList>
    </citation>
    <scope>NUCLEOTIDE SEQUENCE [LARGE SCALE GENOMIC DNA]</scope>
    <source>
        <strain evidence="9">CECT 7615</strain>
    </source>
</reference>
<dbReference type="InterPro" id="IPR023489">
    <property type="entry name" value="Haloalkane_dehalogenase_1"/>
</dbReference>
<comment type="similarity">
    <text evidence="2 6">Belongs to the haloalkane dehalogenase family. Type 1 subfamily.</text>
</comment>
<evidence type="ECO:0000256" key="6">
    <source>
        <dbReference type="HAMAP-Rule" id="MF_01230"/>
    </source>
</evidence>
<evidence type="ECO:0000256" key="2">
    <source>
        <dbReference type="ARBA" id="ARBA00008794"/>
    </source>
</evidence>
<dbReference type="RefSeq" id="WP_108786547.1">
    <property type="nucleotide sequence ID" value="NZ_ONZG01000004.1"/>
</dbReference>
<evidence type="ECO:0000256" key="5">
    <source>
        <dbReference type="ARBA" id="ARBA00022801"/>
    </source>
</evidence>
<dbReference type="NCBIfam" id="NF002043">
    <property type="entry name" value="PRK00870.1"/>
    <property type="match status" value="1"/>
</dbReference>
<dbReference type="Proteomes" id="UP000244898">
    <property type="component" value="Unassembled WGS sequence"/>
</dbReference>
<keyword evidence="5 6" id="KW-0378">Hydrolase</keyword>
<dbReference type="AlphaFoldDB" id="A0A2R8C753"/>
<dbReference type="PANTHER" id="PTHR42977">
    <property type="entry name" value="HYDROLASE-RELATED"/>
    <property type="match status" value="1"/>
</dbReference>
<comment type="function">
    <text evidence="6">Catalyzes hydrolytic cleavage of carbon-halogen bonds in halogenated aliphatic compounds, leading to the formation of the corresponding primary alcohols, halide ions and protons.</text>
</comment>
<feature type="active site" description="Nucleophile" evidence="6">
    <location>
        <position position="123"/>
    </location>
</feature>
<evidence type="ECO:0000256" key="4">
    <source>
        <dbReference type="ARBA" id="ARBA00012065"/>
    </source>
</evidence>
<dbReference type="GO" id="GO:0018786">
    <property type="term" value="F:haloalkane dehalogenase activity"/>
    <property type="evidence" value="ECO:0007669"/>
    <property type="project" value="UniProtKB-UniRule"/>
</dbReference>
<dbReference type="Gene3D" id="3.40.50.1820">
    <property type="entry name" value="alpha/beta hydrolase"/>
    <property type="match status" value="1"/>
</dbReference>
<organism evidence="8 9">
    <name type="scientific">Falsiruegeria mediterranea M17</name>
    <dbReference type="NCBI Taxonomy" id="1200281"/>
    <lineage>
        <taxon>Bacteria</taxon>
        <taxon>Pseudomonadati</taxon>
        <taxon>Pseudomonadota</taxon>
        <taxon>Alphaproteobacteria</taxon>
        <taxon>Rhodobacterales</taxon>
        <taxon>Roseobacteraceae</taxon>
        <taxon>Falsiruegeria</taxon>
    </lineage>
</organism>
<dbReference type="Pfam" id="PF00561">
    <property type="entry name" value="Abhydrolase_1"/>
    <property type="match status" value="1"/>
</dbReference>
<keyword evidence="9" id="KW-1185">Reference proteome</keyword>
<evidence type="ECO:0000256" key="3">
    <source>
        <dbReference type="ARBA" id="ARBA00011245"/>
    </source>
</evidence>